<feature type="compositionally biased region" description="Low complexity" evidence="1">
    <location>
        <begin position="1"/>
        <end position="11"/>
    </location>
</feature>
<keyword evidence="3" id="KW-1185">Reference proteome</keyword>
<dbReference type="AlphaFoldDB" id="A0AAN9HWU3"/>
<name>A0AAN9HWU3_CROPI</name>
<proteinExistence type="predicted"/>
<evidence type="ECO:0000313" key="2">
    <source>
        <dbReference type="EMBL" id="KAK7259088.1"/>
    </source>
</evidence>
<dbReference type="Proteomes" id="UP001372338">
    <property type="component" value="Unassembled WGS sequence"/>
</dbReference>
<evidence type="ECO:0000256" key="1">
    <source>
        <dbReference type="SAM" id="MobiDB-lite"/>
    </source>
</evidence>
<evidence type="ECO:0000313" key="3">
    <source>
        <dbReference type="Proteomes" id="UP001372338"/>
    </source>
</evidence>
<comment type="caution">
    <text evidence="2">The sequence shown here is derived from an EMBL/GenBank/DDBJ whole genome shotgun (WGS) entry which is preliminary data.</text>
</comment>
<protein>
    <submittedName>
        <fullName evidence="2">Uncharacterized protein</fullName>
    </submittedName>
</protein>
<sequence length="141" mass="16381">MASKKSGGSPPKQKKSPPKEKKKGASEGRPTWDIDETRMTYVLSLAGDSLKTFRVRLNRWRKEKNAMHPPKEYADSISQEEWEEFLKETNSQETFLPRYKLYRAARFNKNGEIDNENAREIVRKIIQKPSRVKPDMGLSPL</sequence>
<reference evidence="2 3" key="1">
    <citation type="submission" date="2024-01" db="EMBL/GenBank/DDBJ databases">
        <title>The genomes of 5 underutilized Papilionoideae crops provide insights into root nodulation and disease resistanc.</title>
        <authorList>
            <person name="Yuan L."/>
        </authorList>
    </citation>
    <scope>NUCLEOTIDE SEQUENCE [LARGE SCALE GENOMIC DNA]</scope>
    <source>
        <strain evidence="2">ZHUSHIDOU_FW_LH</strain>
        <tissue evidence="2">Leaf</tissue>
    </source>
</reference>
<feature type="region of interest" description="Disordered" evidence="1">
    <location>
        <begin position="1"/>
        <end position="32"/>
    </location>
</feature>
<feature type="compositionally biased region" description="Basic and acidic residues" evidence="1">
    <location>
        <begin position="17"/>
        <end position="32"/>
    </location>
</feature>
<accession>A0AAN9HWU3</accession>
<organism evidence="2 3">
    <name type="scientific">Crotalaria pallida</name>
    <name type="common">Smooth rattlebox</name>
    <name type="synonym">Crotalaria striata</name>
    <dbReference type="NCBI Taxonomy" id="3830"/>
    <lineage>
        <taxon>Eukaryota</taxon>
        <taxon>Viridiplantae</taxon>
        <taxon>Streptophyta</taxon>
        <taxon>Embryophyta</taxon>
        <taxon>Tracheophyta</taxon>
        <taxon>Spermatophyta</taxon>
        <taxon>Magnoliopsida</taxon>
        <taxon>eudicotyledons</taxon>
        <taxon>Gunneridae</taxon>
        <taxon>Pentapetalae</taxon>
        <taxon>rosids</taxon>
        <taxon>fabids</taxon>
        <taxon>Fabales</taxon>
        <taxon>Fabaceae</taxon>
        <taxon>Papilionoideae</taxon>
        <taxon>50 kb inversion clade</taxon>
        <taxon>genistoids sensu lato</taxon>
        <taxon>core genistoids</taxon>
        <taxon>Crotalarieae</taxon>
        <taxon>Crotalaria</taxon>
    </lineage>
</organism>
<dbReference type="EMBL" id="JAYWIO010000005">
    <property type="protein sequence ID" value="KAK7259088.1"/>
    <property type="molecule type" value="Genomic_DNA"/>
</dbReference>
<gene>
    <name evidence="2" type="ORF">RIF29_24684</name>
</gene>